<dbReference type="Proteomes" id="UP000001554">
    <property type="component" value="Chromosome 17"/>
</dbReference>
<feature type="domain" description="BACK" evidence="3">
    <location>
        <begin position="10"/>
        <end position="112"/>
    </location>
</feature>
<accession>A0A9J7KID7</accession>
<dbReference type="Gene3D" id="2.120.10.80">
    <property type="entry name" value="Kelch-type beta propeller"/>
    <property type="match status" value="1"/>
</dbReference>
<dbReference type="RefSeq" id="XP_035660463.1">
    <property type="nucleotide sequence ID" value="XM_035804570.1"/>
</dbReference>
<keyword evidence="1" id="KW-0880">Kelch repeat</keyword>
<dbReference type="AlphaFoldDB" id="A0A9J7KID7"/>
<organism evidence="4 5">
    <name type="scientific">Branchiostoma floridae</name>
    <name type="common">Florida lancelet</name>
    <name type="synonym">Amphioxus</name>
    <dbReference type="NCBI Taxonomy" id="7739"/>
    <lineage>
        <taxon>Eukaryota</taxon>
        <taxon>Metazoa</taxon>
        <taxon>Chordata</taxon>
        <taxon>Cephalochordata</taxon>
        <taxon>Leptocardii</taxon>
        <taxon>Amphioxiformes</taxon>
        <taxon>Branchiostomatidae</taxon>
        <taxon>Branchiostoma</taxon>
    </lineage>
</organism>
<reference evidence="5" key="2">
    <citation type="submission" date="2025-08" db="UniProtKB">
        <authorList>
            <consortium name="RefSeq"/>
        </authorList>
    </citation>
    <scope>IDENTIFICATION</scope>
    <source>
        <strain evidence="5">S238N-H82</strain>
        <tissue evidence="5">Testes</tissue>
    </source>
</reference>
<proteinExistence type="predicted"/>
<keyword evidence="4" id="KW-1185">Reference proteome</keyword>
<dbReference type="Gene3D" id="1.25.40.420">
    <property type="match status" value="1"/>
</dbReference>
<reference evidence="4" key="1">
    <citation type="journal article" date="2020" name="Nat. Ecol. Evol.">
        <title>Deeply conserved synteny resolves early events in vertebrate evolution.</title>
        <authorList>
            <person name="Simakov O."/>
            <person name="Marletaz F."/>
            <person name="Yue J.X."/>
            <person name="O'Connell B."/>
            <person name="Jenkins J."/>
            <person name="Brandt A."/>
            <person name="Calef R."/>
            <person name="Tung C.H."/>
            <person name="Huang T.K."/>
            <person name="Schmutz J."/>
            <person name="Satoh N."/>
            <person name="Yu J.K."/>
            <person name="Putnam N.H."/>
            <person name="Green R.E."/>
            <person name="Rokhsar D.S."/>
        </authorList>
    </citation>
    <scope>NUCLEOTIDE SEQUENCE [LARGE SCALE GENOMIC DNA]</scope>
    <source>
        <strain evidence="4">S238N-H82</strain>
    </source>
</reference>
<dbReference type="GeneID" id="118405145"/>
<protein>
    <submittedName>
        <fullName evidence="5">Kelch repeat and BTB domain-containing protein 12-like</fullName>
    </submittedName>
</protein>
<dbReference type="GO" id="GO:0005737">
    <property type="term" value="C:cytoplasm"/>
    <property type="evidence" value="ECO:0000318"/>
    <property type="project" value="GO_Central"/>
</dbReference>
<gene>
    <name evidence="5" type="primary">LOC118405145</name>
</gene>
<evidence type="ECO:0000313" key="4">
    <source>
        <dbReference type="Proteomes" id="UP000001554"/>
    </source>
</evidence>
<keyword evidence="2" id="KW-0677">Repeat</keyword>
<dbReference type="OrthoDB" id="6359816at2759"/>
<dbReference type="Pfam" id="PF07707">
    <property type="entry name" value="BACK"/>
    <property type="match status" value="1"/>
</dbReference>
<dbReference type="SMART" id="SM00875">
    <property type="entry name" value="BACK"/>
    <property type="match status" value="1"/>
</dbReference>
<dbReference type="InterPro" id="IPR011705">
    <property type="entry name" value="BACK"/>
</dbReference>
<dbReference type="PANTHER" id="PTHR24412">
    <property type="entry name" value="KELCH PROTEIN"/>
    <property type="match status" value="1"/>
</dbReference>
<dbReference type="PANTHER" id="PTHR24412:SF491">
    <property type="entry name" value="KELCH REPEAT AND BTB DOMAIN-CONTAINING PROTEIN 12"/>
    <property type="match status" value="1"/>
</dbReference>
<dbReference type="FunFam" id="1.25.40.420:FF:000001">
    <property type="entry name" value="Kelch-like family member 12"/>
    <property type="match status" value="1"/>
</dbReference>
<dbReference type="GO" id="GO:0043161">
    <property type="term" value="P:proteasome-mediated ubiquitin-dependent protein catabolic process"/>
    <property type="evidence" value="ECO:0000318"/>
    <property type="project" value="GO_Central"/>
</dbReference>
<evidence type="ECO:0000256" key="2">
    <source>
        <dbReference type="ARBA" id="ARBA00022737"/>
    </source>
</evidence>
<dbReference type="KEGG" id="bfo:118405145"/>
<dbReference type="GO" id="GO:0031463">
    <property type="term" value="C:Cul3-RING ubiquitin ligase complex"/>
    <property type="evidence" value="ECO:0000318"/>
    <property type="project" value="GO_Central"/>
</dbReference>
<name>A0A9J7KID7_BRAFL</name>
<dbReference type="InterPro" id="IPR015915">
    <property type="entry name" value="Kelch-typ_b-propeller"/>
</dbReference>
<evidence type="ECO:0000259" key="3">
    <source>
        <dbReference type="SMART" id="SM00875"/>
    </source>
</evidence>
<evidence type="ECO:0000313" key="5">
    <source>
        <dbReference type="RefSeq" id="XP_035660463.1"/>
    </source>
</evidence>
<evidence type="ECO:0000256" key="1">
    <source>
        <dbReference type="ARBA" id="ARBA00022441"/>
    </source>
</evidence>
<dbReference type="SUPFAM" id="SSF117281">
    <property type="entry name" value="Kelch motif"/>
    <property type="match status" value="1"/>
</dbReference>
<sequence>MAINMQRSTCVDLYKFADVFFVGSVLKCSLHFICMHFAEVASSEEFCSLNVNQLTEIISHDELDVKEETTVWEAVVRWVQHSREDRLHHLPSILPHIRFNLLTPYNMVAILDHPLVREDPGRSAIRNVVKEASNEMKRFGMDTMEMAIIFPEDNDELKPGEHGMLFMNPRTGKYITCSYPEEVIRLKGTLTVTSDNDIYIMVGDYLDFNNEKSIVFEFNNAGNVWERTSIPPIRWPKKIRHIKRQCLIGVDGVLYRLSAGRTRKNASALVQIIKYTWHKDQWQECSQLELDSKVPMSYSQALSCGPHLYLIMNTDMYRYDPSQDRWCKRTPPKVMPKVCTAVSMGTEIFCTDKKFTKTMVYDTESDCWQVLQGWPNPGNLTVYNGPRLFVLENQLHVWLQP</sequence>
<dbReference type="GO" id="GO:1990756">
    <property type="term" value="F:ubiquitin-like ligase-substrate adaptor activity"/>
    <property type="evidence" value="ECO:0000318"/>
    <property type="project" value="GO_Central"/>
</dbReference>